<protein>
    <recommendedName>
        <fullName evidence="10">Polyadenylate-binding protein-interacting protein 7</fullName>
    </recommendedName>
</protein>
<evidence type="ECO:0000256" key="4">
    <source>
        <dbReference type="PROSITE-ProRule" id="PRU00723"/>
    </source>
</evidence>
<feature type="region of interest" description="Disordered" evidence="5">
    <location>
        <begin position="57"/>
        <end position="78"/>
    </location>
</feature>
<dbReference type="SUPFAM" id="SSF160443">
    <property type="entry name" value="SMR domain-like"/>
    <property type="match status" value="1"/>
</dbReference>
<keyword evidence="2 4" id="KW-0863">Zinc-finger</keyword>
<dbReference type="InterPro" id="IPR036855">
    <property type="entry name" value="Znf_CCCH_sf"/>
</dbReference>
<keyword evidence="1 4" id="KW-0479">Metal-binding</keyword>
<dbReference type="SMART" id="SM01162">
    <property type="entry name" value="DUF1771"/>
    <property type="match status" value="1"/>
</dbReference>
<dbReference type="OrthoDB" id="3247158at2759"/>
<evidence type="ECO:0000259" key="6">
    <source>
        <dbReference type="PROSITE" id="PS50103"/>
    </source>
</evidence>
<gene>
    <name evidence="8" type="ORF">SmJEL517_g01674</name>
</gene>
<evidence type="ECO:0000313" key="9">
    <source>
        <dbReference type="Proteomes" id="UP000319731"/>
    </source>
</evidence>
<dbReference type="InterPro" id="IPR036063">
    <property type="entry name" value="Smr_dom_sf"/>
</dbReference>
<feature type="compositionally biased region" description="Low complexity" evidence="5">
    <location>
        <begin position="358"/>
        <end position="370"/>
    </location>
</feature>
<proteinExistence type="predicted"/>
<dbReference type="Pfam" id="PF18345">
    <property type="entry name" value="zf_CCCH_4"/>
    <property type="match status" value="1"/>
</dbReference>
<evidence type="ECO:0000256" key="5">
    <source>
        <dbReference type="SAM" id="MobiDB-lite"/>
    </source>
</evidence>
<dbReference type="CDD" id="cd14279">
    <property type="entry name" value="CUE"/>
    <property type="match status" value="1"/>
</dbReference>
<dbReference type="RefSeq" id="XP_031026262.1">
    <property type="nucleotide sequence ID" value="XM_031167602.1"/>
</dbReference>
<evidence type="ECO:0000256" key="1">
    <source>
        <dbReference type="ARBA" id="ARBA00022723"/>
    </source>
</evidence>
<dbReference type="SUPFAM" id="SSF90229">
    <property type="entry name" value="CCCH zinc finger"/>
    <property type="match status" value="1"/>
</dbReference>
<dbReference type="Gene3D" id="1.20.120.1350">
    <property type="entry name" value="Pneumovirus matrix protein 2 (M2), zinc-binding domain"/>
    <property type="match status" value="1"/>
</dbReference>
<evidence type="ECO:0000313" key="8">
    <source>
        <dbReference type="EMBL" id="TPX35877.1"/>
    </source>
</evidence>
<dbReference type="GeneID" id="42002899"/>
<evidence type="ECO:0000256" key="3">
    <source>
        <dbReference type="ARBA" id="ARBA00022833"/>
    </source>
</evidence>
<dbReference type="Proteomes" id="UP000319731">
    <property type="component" value="Unassembled WGS sequence"/>
</dbReference>
<feature type="domain" description="C3H1-type" evidence="6">
    <location>
        <begin position="260"/>
        <end position="287"/>
    </location>
</feature>
<keyword evidence="3 4" id="KW-0862">Zinc</keyword>
<dbReference type="Gene3D" id="3.30.1370.110">
    <property type="match status" value="1"/>
</dbReference>
<keyword evidence="9" id="KW-1185">Reference proteome</keyword>
<feature type="zinc finger region" description="C3H1-type" evidence="4">
    <location>
        <begin position="236"/>
        <end position="259"/>
    </location>
</feature>
<feature type="region of interest" description="Disordered" evidence="5">
    <location>
        <begin position="297"/>
        <end position="316"/>
    </location>
</feature>
<dbReference type="SMART" id="SM00356">
    <property type="entry name" value="ZnF_C3H1"/>
    <property type="match status" value="2"/>
</dbReference>
<dbReference type="PANTHER" id="PTHR46651:SF1">
    <property type="entry name" value="SMALL MUTS RELATED FAMILY PROTEIN"/>
    <property type="match status" value="1"/>
</dbReference>
<comment type="caution">
    <text evidence="8">The sequence shown here is derived from an EMBL/GenBank/DDBJ whole genome shotgun (WGS) entry which is preliminary data.</text>
</comment>
<feature type="region of interest" description="Disordered" evidence="5">
    <location>
        <begin position="351"/>
        <end position="375"/>
    </location>
</feature>
<dbReference type="PROSITE" id="PS50103">
    <property type="entry name" value="ZF_C3H1"/>
    <property type="match status" value="2"/>
</dbReference>
<dbReference type="Pfam" id="PF01713">
    <property type="entry name" value="Smr"/>
    <property type="match status" value="1"/>
</dbReference>
<dbReference type="SMART" id="SM00463">
    <property type="entry name" value="SMR"/>
    <property type="match status" value="1"/>
</dbReference>
<dbReference type="PANTHER" id="PTHR46651">
    <property type="entry name" value="POLYADENYLATE-BINDING PROTEIN-INTERACTING PROTEIN 7"/>
    <property type="match status" value="1"/>
</dbReference>
<dbReference type="PROSITE" id="PS50828">
    <property type="entry name" value="SMR"/>
    <property type="match status" value="1"/>
</dbReference>
<organism evidence="8 9">
    <name type="scientific">Synchytrium microbalum</name>
    <dbReference type="NCBI Taxonomy" id="1806994"/>
    <lineage>
        <taxon>Eukaryota</taxon>
        <taxon>Fungi</taxon>
        <taxon>Fungi incertae sedis</taxon>
        <taxon>Chytridiomycota</taxon>
        <taxon>Chytridiomycota incertae sedis</taxon>
        <taxon>Chytridiomycetes</taxon>
        <taxon>Synchytriales</taxon>
        <taxon>Synchytriaceae</taxon>
        <taxon>Synchytrium</taxon>
    </lineage>
</organism>
<dbReference type="EMBL" id="QEAO01000006">
    <property type="protein sequence ID" value="TPX35877.1"/>
    <property type="molecule type" value="Genomic_DNA"/>
</dbReference>
<dbReference type="GO" id="GO:0008270">
    <property type="term" value="F:zinc ion binding"/>
    <property type="evidence" value="ECO:0007669"/>
    <property type="project" value="UniProtKB-KW"/>
</dbReference>
<feature type="domain" description="C3H1-type" evidence="6">
    <location>
        <begin position="236"/>
        <end position="259"/>
    </location>
</feature>
<feature type="compositionally biased region" description="Low complexity" evidence="5">
    <location>
        <begin position="62"/>
        <end position="75"/>
    </location>
</feature>
<evidence type="ECO:0000259" key="7">
    <source>
        <dbReference type="PROSITE" id="PS50828"/>
    </source>
</evidence>
<feature type="domain" description="Smr" evidence="7">
    <location>
        <begin position="465"/>
        <end position="542"/>
    </location>
</feature>
<evidence type="ECO:0008006" key="10">
    <source>
        <dbReference type="Google" id="ProtNLM"/>
    </source>
</evidence>
<dbReference type="AlphaFoldDB" id="A0A507C4H6"/>
<dbReference type="InterPro" id="IPR000571">
    <property type="entry name" value="Znf_CCCH"/>
</dbReference>
<sequence>MNSQEIETVLEEYGVDASHGPKFSELLENGQESEITKLSVSVAGRIQGKALFRRLTNRSRSDSISSGRDSPSPSSLNYNAAEFAPSSTSAIFTRTHSSTSLSNQATYDDTYNSDYVEEDHDISPTNDIERVVSFLRLDDVQNEAPTNTELETKDVYDSVYYQHSNEDSDEMYNWNEYYYEAEQQPENQLLTPLQEIAAVFGHMPIENINAILELVGYDVELALDALMQPVETVKPKEKKTICRHFLAGGCFRKDCWFSHDLEKTVCKYFIQGRCLKGDECDFSHDMDDFLRASQRALNSSSDSTASPPPGLAQSPITDTQEEFPSLASAASMPQKKHHTSSSRFADIARKGAMAKVESTTPSTKSNNSTNQRNKPTLVSGKVFWVDTGHAVAKAYKMARQEAVDCAIARNKLFQRATEAYKSGDSRSAKAFSLEAHAYNQRMQELHQEAASQLYTSRNSANTNTLDLHGLFPQEAIQILEGKLQQLRRTGGSIFVITGSGHHSRGVAKLAPAVREWLTSNSYSWKEADMGDGYGGCVYIEVG</sequence>
<dbReference type="InterPro" id="IPR053242">
    <property type="entry name" value="PAM2-like_domain"/>
</dbReference>
<feature type="zinc finger region" description="C3H1-type" evidence="4">
    <location>
        <begin position="260"/>
        <end position="287"/>
    </location>
</feature>
<evidence type="ECO:0000256" key="2">
    <source>
        <dbReference type="ARBA" id="ARBA00022771"/>
    </source>
</evidence>
<dbReference type="InterPro" id="IPR002625">
    <property type="entry name" value="Smr_dom"/>
</dbReference>
<accession>A0A507C4H6</accession>
<reference evidence="8 9" key="1">
    <citation type="journal article" date="2019" name="Sci. Rep.">
        <title>Comparative genomics of chytrid fungi reveal insights into the obligate biotrophic and pathogenic lifestyle of Synchytrium endobioticum.</title>
        <authorList>
            <person name="van de Vossenberg B.T.L.H."/>
            <person name="Warris S."/>
            <person name="Nguyen H.D.T."/>
            <person name="van Gent-Pelzer M.P.E."/>
            <person name="Joly D.L."/>
            <person name="van de Geest H.C."/>
            <person name="Bonants P.J.M."/>
            <person name="Smith D.S."/>
            <person name="Levesque C.A."/>
            <person name="van der Lee T.A.J."/>
        </authorList>
    </citation>
    <scope>NUCLEOTIDE SEQUENCE [LARGE SCALE GENOMIC DNA]</scope>
    <source>
        <strain evidence="8 9">JEL517</strain>
    </source>
</reference>
<dbReference type="STRING" id="1806994.A0A507C4H6"/>
<name>A0A507C4H6_9FUNG</name>
<dbReference type="InterPro" id="IPR013899">
    <property type="entry name" value="DUF1771"/>
</dbReference>
<dbReference type="Pfam" id="PF08590">
    <property type="entry name" value="DUF1771"/>
    <property type="match status" value="1"/>
</dbReference>